<accession>A0A7S7LZ02</accession>
<protein>
    <submittedName>
        <fullName evidence="1">Uncharacterized protein</fullName>
    </submittedName>
</protein>
<proteinExistence type="predicted"/>
<gene>
    <name evidence="1" type="ORF">HUE87_08985</name>
</gene>
<name>A0A7S7LZ02_9BACT</name>
<evidence type="ECO:0000313" key="2">
    <source>
        <dbReference type="Proteomes" id="UP000593836"/>
    </source>
</evidence>
<dbReference type="KEGG" id="smas:HUE87_08985"/>
<sequence>MKILHNKNGDAITQDFVSGKFDALRVEKIIANDATPLPAGYPRLWFNVYAHKVFITNLTGVTLQEYDI</sequence>
<organism evidence="1 2">
    <name type="scientific">Candidatus Sulfurimonas marisnigri</name>
    <dbReference type="NCBI Taxonomy" id="2740405"/>
    <lineage>
        <taxon>Bacteria</taxon>
        <taxon>Pseudomonadati</taxon>
        <taxon>Campylobacterota</taxon>
        <taxon>Epsilonproteobacteria</taxon>
        <taxon>Campylobacterales</taxon>
        <taxon>Sulfurimonadaceae</taxon>
        <taxon>Sulfurimonas</taxon>
    </lineage>
</organism>
<dbReference type="EMBL" id="CP054493">
    <property type="protein sequence ID" value="QOY54021.1"/>
    <property type="molecule type" value="Genomic_DNA"/>
</dbReference>
<dbReference type="AlphaFoldDB" id="A0A7S7LZ02"/>
<dbReference type="RefSeq" id="WP_194365978.1">
    <property type="nucleotide sequence ID" value="NZ_CP054493.1"/>
</dbReference>
<dbReference type="Proteomes" id="UP000593836">
    <property type="component" value="Chromosome"/>
</dbReference>
<keyword evidence="2" id="KW-1185">Reference proteome</keyword>
<evidence type="ECO:0000313" key="1">
    <source>
        <dbReference type="EMBL" id="QOY54021.1"/>
    </source>
</evidence>
<reference evidence="1 2" key="1">
    <citation type="submission" date="2020-05" db="EMBL/GenBank/DDBJ databases">
        <title>Sulfurimonas marisnigri, sp. nov., and Sulfurimonas baltica, sp. nov., manganese oxide reducing chemolithoautotrophs of the class Epsilonproteobacteria isolated from the pelagic redoxclines of the Black and Baltic Seas and emended description of the genus Sulfurimonas.</title>
        <authorList>
            <person name="Henkel J.V."/>
            <person name="Laudan C."/>
            <person name="Werner J."/>
            <person name="Neu T."/>
            <person name="Plewe S."/>
            <person name="Sproer C."/>
            <person name="Bunk B."/>
            <person name="Schulz-Vogt H.N."/>
        </authorList>
    </citation>
    <scope>NUCLEOTIDE SEQUENCE [LARGE SCALE GENOMIC DNA]</scope>
    <source>
        <strain evidence="1 2">SoZ1</strain>
    </source>
</reference>